<proteinExistence type="predicted"/>
<keyword evidence="3" id="KW-1185">Reference proteome</keyword>
<keyword evidence="1" id="KW-0812">Transmembrane</keyword>
<feature type="transmembrane region" description="Helical" evidence="1">
    <location>
        <begin position="44"/>
        <end position="70"/>
    </location>
</feature>
<feature type="transmembrane region" description="Helical" evidence="1">
    <location>
        <begin position="76"/>
        <end position="102"/>
    </location>
</feature>
<name>A0ABW2PND5_9BACL</name>
<accession>A0ABW2PND5</accession>
<dbReference type="RefSeq" id="WP_214786938.1">
    <property type="nucleotide sequence ID" value="NZ_JANIEL010000010.1"/>
</dbReference>
<evidence type="ECO:0000313" key="2">
    <source>
        <dbReference type="EMBL" id="MFC7389160.1"/>
    </source>
</evidence>
<evidence type="ECO:0000313" key="3">
    <source>
        <dbReference type="Proteomes" id="UP001596439"/>
    </source>
</evidence>
<sequence>MDALFWIVVIIALVIGIGTLIYIIKSLIDMWKEYATTKNETVLLLFILNIIGFFLSGALISMIVAIIFYWNRSKSMRLLGIILLIAGPVLFIVFAVSAFTLFDTQMMDWQQMEYEMNL</sequence>
<protein>
    <recommendedName>
        <fullName evidence="4">Major facilitator superfamily (MFS) profile domain-containing protein</fullName>
    </recommendedName>
</protein>
<dbReference type="Proteomes" id="UP001596439">
    <property type="component" value="Unassembled WGS sequence"/>
</dbReference>
<keyword evidence="1" id="KW-0472">Membrane</keyword>
<organism evidence="2 3">
    <name type="scientific">Exiguobacterium aestuarii</name>
    <dbReference type="NCBI Taxonomy" id="273527"/>
    <lineage>
        <taxon>Bacteria</taxon>
        <taxon>Bacillati</taxon>
        <taxon>Bacillota</taxon>
        <taxon>Bacilli</taxon>
        <taxon>Bacillales</taxon>
        <taxon>Bacillales Family XII. Incertae Sedis</taxon>
        <taxon>Exiguobacterium</taxon>
    </lineage>
</organism>
<dbReference type="EMBL" id="JBHTCE010000001">
    <property type="protein sequence ID" value="MFC7389160.1"/>
    <property type="molecule type" value="Genomic_DNA"/>
</dbReference>
<keyword evidence="1" id="KW-1133">Transmembrane helix</keyword>
<gene>
    <name evidence="2" type="ORF">ACFQO8_03315</name>
</gene>
<feature type="transmembrane region" description="Helical" evidence="1">
    <location>
        <begin position="6"/>
        <end position="24"/>
    </location>
</feature>
<reference evidence="3" key="1">
    <citation type="journal article" date="2019" name="Int. J. Syst. Evol. Microbiol.">
        <title>The Global Catalogue of Microorganisms (GCM) 10K type strain sequencing project: providing services to taxonomists for standard genome sequencing and annotation.</title>
        <authorList>
            <consortium name="The Broad Institute Genomics Platform"/>
            <consortium name="The Broad Institute Genome Sequencing Center for Infectious Disease"/>
            <person name="Wu L."/>
            <person name="Ma J."/>
        </authorList>
    </citation>
    <scope>NUCLEOTIDE SEQUENCE [LARGE SCALE GENOMIC DNA]</scope>
    <source>
        <strain evidence="3">CCUG 55590</strain>
    </source>
</reference>
<evidence type="ECO:0000256" key="1">
    <source>
        <dbReference type="SAM" id="Phobius"/>
    </source>
</evidence>
<evidence type="ECO:0008006" key="4">
    <source>
        <dbReference type="Google" id="ProtNLM"/>
    </source>
</evidence>
<comment type="caution">
    <text evidence="2">The sequence shown here is derived from an EMBL/GenBank/DDBJ whole genome shotgun (WGS) entry which is preliminary data.</text>
</comment>